<dbReference type="STRING" id="1855383.SAMN05216548_113101"/>
<proteinExistence type="predicted"/>
<dbReference type="Proteomes" id="UP000199647">
    <property type="component" value="Unassembled WGS sequence"/>
</dbReference>
<feature type="domain" description="BioF2-like acetyltransferase" evidence="1">
    <location>
        <begin position="173"/>
        <end position="320"/>
    </location>
</feature>
<dbReference type="Gene3D" id="3.40.630.30">
    <property type="match status" value="1"/>
</dbReference>
<evidence type="ECO:0000259" key="1">
    <source>
        <dbReference type="Pfam" id="PF13480"/>
    </source>
</evidence>
<evidence type="ECO:0000313" key="3">
    <source>
        <dbReference type="Proteomes" id="UP000199647"/>
    </source>
</evidence>
<dbReference type="EMBL" id="FOFG01000013">
    <property type="protein sequence ID" value="SER22582.1"/>
    <property type="molecule type" value="Genomic_DNA"/>
</dbReference>
<dbReference type="Pfam" id="PF13480">
    <property type="entry name" value="Acetyltransf_6"/>
    <property type="match status" value="1"/>
</dbReference>
<name>A0A1H9MFY0_9HYPH</name>
<dbReference type="AlphaFoldDB" id="A0A1H9MFY0"/>
<keyword evidence="2" id="KW-0808">Transferase</keyword>
<reference evidence="2 3" key="1">
    <citation type="submission" date="2016-10" db="EMBL/GenBank/DDBJ databases">
        <authorList>
            <person name="de Groot N.N."/>
        </authorList>
    </citation>
    <scope>NUCLEOTIDE SEQUENCE [LARGE SCALE GENOMIC DNA]</scope>
    <source>
        <strain evidence="2 3">A52C2</strain>
    </source>
</reference>
<dbReference type="RefSeq" id="WP_177176892.1">
    <property type="nucleotide sequence ID" value="NZ_FOFG01000013.1"/>
</dbReference>
<protein>
    <submittedName>
        <fullName evidence="2">Acetyltransferase involved in cellulose biosynthesis, CelD/BcsL family</fullName>
    </submittedName>
</protein>
<gene>
    <name evidence="2" type="ORF">SAMN05216548_113101</name>
</gene>
<accession>A0A1H9MFY0</accession>
<organism evidence="2 3">
    <name type="scientific">Faunimonas pinastri</name>
    <dbReference type="NCBI Taxonomy" id="1855383"/>
    <lineage>
        <taxon>Bacteria</taxon>
        <taxon>Pseudomonadati</taxon>
        <taxon>Pseudomonadota</taxon>
        <taxon>Alphaproteobacteria</taxon>
        <taxon>Hyphomicrobiales</taxon>
        <taxon>Afifellaceae</taxon>
        <taxon>Faunimonas</taxon>
    </lineage>
</organism>
<dbReference type="GO" id="GO:0016740">
    <property type="term" value="F:transferase activity"/>
    <property type="evidence" value="ECO:0007669"/>
    <property type="project" value="UniProtKB-KW"/>
</dbReference>
<dbReference type="InterPro" id="IPR016181">
    <property type="entry name" value="Acyl_CoA_acyltransferase"/>
</dbReference>
<dbReference type="InterPro" id="IPR038740">
    <property type="entry name" value="BioF2-like_GNAT_dom"/>
</dbReference>
<evidence type="ECO:0000313" key="2">
    <source>
        <dbReference type="EMBL" id="SER22582.1"/>
    </source>
</evidence>
<keyword evidence="3" id="KW-1185">Reference proteome</keyword>
<sequence>MERSIFDVIREPRRLAALQAEWDDLFRRAPGAGIYQSFNWCWTAWETMFGPAGARLCCLVLRRADRLVLAWPFAIVPYHRFWSVARQLGSPGDYPEMLVDGGPDRAQLAELAWAHLRKTCSADLVLLEHVRSGSLLGHALQSDGARPRQTEPAPYVDWNEFPDFATYWRSRGKSFRGHIDRRQRRLQELGPVSFSVESHPEAIAELFSWLLLTKRDWLARRRQAPAAWMQMTGYPEFLRAVQGRLGDGAVKAFTLKLGERILAVHLSLVDDGGILFLHPAYDTEFLAYTPGSLLHRHTLAWACERSLNFDFLWGGQDYKQRFANRNCDVFDTLVPVSPKGKLFCRLKEAQASATAELLRHNVSAGRAWLASRAGRIIPANAGRTPPTVQPSED</sequence>
<dbReference type="SUPFAM" id="SSF55729">
    <property type="entry name" value="Acyl-CoA N-acyltransferases (Nat)"/>
    <property type="match status" value="1"/>
</dbReference>